<keyword evidence="2" id="KW-1185">Reference proteome</keyword>
<dbReference type="AlphaFoldDB" id="A0A8B6CMG3"/>
<evidence type="ECO:0000313" key="2">
    <source>
        <dbReference type="Proteomes" id="UP000596742"/>
    </source>
</evidence>
<protein>
    <submittedName>
        <fullName evidence="1">Uncharacterized protein</fullName>
    </submittedName>
</protein>
<gene>
    <name evidence="1" type="ORF">MGAL_10B041649</name>
</gene>
<name>A0A8B6CMG3_MYTGA</name>
<reference evidence="1" key="1">
    <citation type="submission" date="2018-11" db="EMBL/GenBank/DDBJ databases">
        <authorList>
            <person name="Alioto T."/>
            <person name="Alioto T."/>
        </authorList>
    </citation>
    <scope>NUCLEOTIDE SEQUENCE</scope>
</reference>
<proteinExistence type="predicted"/>
<comment type="caution">
    <text evidence="1">The sequence shown here is derived from an EMBL/GenBank/DDBJ whole genome shotgun (WGS) entry which is preliminary data.</text>
</comment>
<dbReference type="OrthoDB" id="6152269at2759"/>
<evidence type="ECO:0000313" key="1">
    <source>
        <dbReference type="EMBL" id="VDI06311.1"/>
    </source>
</evidence>
<dbReference type="Proteomes" id="UP000596742">
    <property type="component" value="Unassembled WGS sequence"/>
</dbReference>
<accession>A0A8B6CMG3</accession>
<dbReference type="EMBL" id="UYJE01001909">
    <property type="protein sequence ID" value="VDI06311.1"/>
    <property type="molecule type" value="Genomic_DNA"/>
</dbReference>
<organism evidence="1 2">
    <name type="scientific">Mytilus galloprovincialis</name>
    <name type="common">Mediterranean mussel</name>
    <dbReference type="NCBI Taxonomy" id="29158"/>
    <lineage>
        <taxon>Eukaryota</taxon>
        <taxon>Metazoa</taxon>
        <taxon>Spiralia</taxon>
        <taxon>Lophotrochozoa</taxon>
        <taxon>Mollusca</taxon>
        <taxon>Bivalvia</taxon>
        <taxon>Autobranchia</taxon>
        <taxon>Pteriomorphia</taxon>
        <taxon>Mytilida</taxon>
        <taxon>Mytiloidea</taxon>
        <taxon>Mytilidae</taxon>
        <taxon>Mytilinae</taxon>
        <taxon>Mytilus</taxon>
    </lineage>
</organism>
<sequence>MYKYFMSIYANGLAQLIALDSACSKNKYNYKQSKYCLSTLLQNVYHDAVSGWLMLASLFYKTKQYSKALYIIKYSISKCTPEKLCHYSAVSDYQWIHLNSFQKTSFVKFGKLMLVDDIHVTSDSSVAPDELPMVDSMFPAIAYAYFLEFLCQYHLNNPRQCQDAIQGLKLVIEEKYLITAYKAESYALLEIALQLFGNNESAQQTFLQPH</sequence>